<name>A0ABD2KLP8_9BILA</name>
<evidence type="ECO:0000313" key="6">
    <source>
        <dbReference type="Proteomes" id="UP001620626"/>
    </source>
</evidence>
<dbReference type="PROSITE" id="PS50088">
    <property type="entry name" value="ANK_REPEAT"/>
    <property type="match status" value="2"/>
</dbReference>
<keyword evidence="2 3" id="KW-0040">ANK repeat</keyword>
<reference evidence="5 6" key="1">
    <citation type="submission" date="2024-10" db="EMBL/GenBank/DDBJ databases">
        <authorList>
            <person name="Kim D."/>
        </authorList>
    </citation>
    <scope>NUCLEOTIDE SEQUENCE [LARGE SCALE GENOMIC DNA]</scope>
    <source>
        <strain evidence="5">BH-2024</strain>
    </source>
</reference>
<keyword evidence="4" id="KW-0812">Transmembrane</keyword>
<keyword evidence="4" id="KW-1133">Transmembrane helix</keyword>
<dbReference type="AlphaFoldDB" id="A0ABD2KLP8"/>
<keyword evidence="6" id="KW-1185">Reference proteome</keyword>
<comment type="caution">
    <text evidence="5">The sequence shown here is derived from an EMBL/GenBank/DDBJ whole genome shotgun (WGS) entry which is preliminary data.</text>
</comment>
<dbReference type="PANTHER" id="PTHR24126:SF14">
    <property type="entry name" value="ANK_REP_REGION DOMAIN-CONTAINING PROTEIN"/>
    <property type="match status" value="1"/>
</dbReference>
<gene>
    <name evidence="5" type="ORF">niasHT_013973</name>
</gene>
<evidence type="ECO:0000313" key="5">
    <source>
        <dbReference type="EMBL" id="KAL3103699.1"/>
    </source>
</evidence>
<dbReference type="Proteomes" id="UP001620626">
    <property type="component" value="Unassembled WGS sequence"/>
</dbReference>
<evidence type="ECO:0000256" key="1">
    <source>
        <dbReference type="ARBA" id="ARBA00022737"/>
    </source>
</evidence>
<dbReference type="InterPro" id="IPR036770">
    <property type="entry name" value="Ankyrin_rpt-contain_sf"/>
</dbReference>
<dbReference type="PANTHER" id="PTHR24126">
    <property type="entry name" value="ANKYRIN REPEAT, PH AND SEC7 DOMAIN CONTAINING PROTEIN SECG-RELATED"/>
    <property type="match status" value="1"/>
</dbReference>
<dbReference type="Pfam" id="PF00023">
    <property type="entry name" value="Ank"/>
    <property type="match status" value="1"/>
</dbReference>
<sequence>MLLDLVSISFILFPSIGLFLFLIYQKGNSASDDKNNDSFEDKKKMLNELFGIVHSFRSHLNKHFLECVLVGKVPENWSDNSFFALFGAALNGQIETLKILSKSNDVNLRMRQLETAGGTFDGVSLLWIASAAGHFEIVTFLHQKGEDVNGNGSVICADGKIINDISPLCAATCAGHLKVCEFLVENNANINHRMDIGFTPLDCAYIGRNFEIAKFLRENGAEATIEQQFQFCTEGTLAVPPLIPGTVN</sequence>
<feature type="repeat" description="ANK" evidence="3">
    <location>
        <begin position="163"/>
        <end position="195"/>
    </location>
</feature>
<feature type="repeat" description="ANK" evidence="3">
    <location>
        <begin position="121"/>
        <end position="153"/>
    </location>
</feature>
<evidence type="ECO:0000256" key="4">
    <source>
        <dbReference type="SAM" id="Phobius"/>
    </source>
</evidence>
<dbReference type="Pfam" id="PF12796">
    <property type="entry name" value="Ank_2"/>
    <property type="match status" value="1"/>
</dbReference>
<proteinExistence type="predicted"/>
<dbReference type="EMBL" id="JBICBT010000728">
    <property type="protein sequence ID" value="KAL3103699.1"/>
    <property type="molecule type" value="Genomic_DNA"/>
</dbReference>
<dbReference type="Gene3D" id="1.25.40.20">
    <property type="entry name" value="Ankyrin repeat-containing domain"/>
    <property type="match status" value="1"/>
</dbReference>
<evidence type="ECO:0000256" key="3">
    <source>
        <dbReference type="PROSITE-ProRule" id="PRU00023"/>
    </source>
</evidence>
<dbReference type="SUPFAM" id="SSF48403">
    <property type="entry name" value="Ankyrin repeat"/>
    <property type="match status" value="1"/>
</dbReference>
<feature type="transmembrane region" description="Helical" evidence="4">
    <location>
        <begin position="6"/>
        <end position="24"/>
    </location>
</feature>
<evidence type="ECO:0008006" key="7">
    <source>
        <dbReference type="Google" id="ProtNLM"/>
    </source>
</evidence>
<dbReference type="PROSITE" id="PS50297">
    <property type="entry name" value="ANK_REP_REGION"/>
    <property type="match status" value="1"/>
</dbReference>
<organism evidence="5 6">
    <name type="scientific">Heterodera trifolii</name>
    <dbReference type="NCBI Taxonomy" id="157864"/>
    <lineage>
        <taxon>Eukaryota</taxon>
        <taxon>Metazoa</taxon>
        <taxon>Ecdysozoa</taxon>
        <taxon>Nematoda</taxon>
        <taxon>Chromadorea</taxon>
        <taxon>Rhabditida</taxon>
        <taxon>Tylenchina</taxon>
        <taxon>Tylenchomorpha</taxon>
        <taxon>Tylenchoidea</taxon>
        <taxon>Heteroderidae</taxon>
        <taxon>Heteroderinae</taxon>
        <taxon>Heterodera</taxon>
    </lineage>
</organism>
<accession>A0ABD2KLP8</accession>
<evidence type="ECO:0000256" key="2">
    <source>
        <dbReference type="ARBA" id="ARBA00023043"/>
    </source>
</evidence>
<keyword evidence="1" id="KW-0677">Repeat</keyword>
<keyword evidence="4" id="KW-0472">Membrane</keyword>
<dbReference type="InterPro" id="IPR002110">
    <property type="entry name" value="Ankyrin_rpt"/>
</dbReference>
<dbReference type="SMART" id="SM00248">
    <property type="entry name" value="ANK"/>
    <property type="match status" value="4"/>
</dbReference>
<protein>
    <recommendedName>
        <fullName evidence="7">ANK_REP_REGION domain-containing protein</fullName>
    </recommendedName>
</protein>